<dbReference type="Proteomes" id="UP001158049">
    <property type="component" value="Unassembled WGS sequence"/>
</dbReference>
<dbReference type="InterPro" id="IPR003594">
    <property type="entry name" value="HATPase_dom"/>
</dbReference>
<dbReference type="InterPro" id="IPR005467">
    <property type="entry name" value="His_kinase_dom"/>
</dbReference>
<organism evidence="7 8">
    <name type="scientific">Noviherbaspirillum suwonense</name>
    <dbReference type="NCBI Taxonomy" id="1224511"/>
    <lineage>
        <taxon>Bacteria</taxon>
        <taxon>Pseudomonadati</taxon>
        <taxon>Pseudomonadota</taxon>
        <taxon>Betaproteobacteria</taxon>
        <taxon>Burkholderiales</taxon>
        <taxon>Oxalobacteraceae</taxon>
        <taxon>Noviherbaspirillum</taxon>
    </lineage>
</organism>
<evidence type="ECO:0000256" key="4">
    <source>
        <dbReference type="PROSITE-ProRule" id="PRU00169"/>
    </source>
</evidence>
<evidence type="ECO:0000313" key="8">
    <source>
        <dbReference type="Proteomes" id="UP001158049"/>
    </source>
</evidence>
<dbReference type="InterPro" id="IPR011006">
    <property type="entry name" value="CheY-like_superfamily"/>
</dbReference>
<dbReference type="InterPro" id="IPR003661">
    <property type="entry name" value="HisK_dim/P_dom"/>
</dbReference>
<comment type="catalytic activity">
    <reaction evidence="1">
        <text>ATP + protein L-histidine = ADP + protein N-phospho-L-histidine.</text>
        <dbReference type="EC" id="2.7.13.3"/>
    </reaction>
</comment>
<dbReference type="Gene3D" id="1.10.287.130">
    <property type="match status" value="1"/>
</dbReference>
<comment type="caution">
    <text evidence="7">The sequence shown here is derived from an EMBL/GenBank/DDBJ whole genome shotgun (WGS) entry which is preliminary data.</text>
</comment>
<dbReference type="Gene3D" id="3.30.565.10">
    <property type="entry name" value="Histidine kinase-like ATPase, C-terminal domain"/>
    <property type="match status" value="1"/>
</dbReference>
<dbReference type="PANTHER" id="PTHR44591:SF3">
    <property type="entry name" value="RESPONSE REGULATORY DOMAIN-CONTAINING PROTEIN"/>
    <property type="match status" value="1"/>
</dbReference>
<feature type="domain" description="Histidine kinase" evidence="5">
    <location>
        <begin position="179"/>
        <end position="402"/>
    </location>
</feature>
<dbReference type="SMART" id="SM00448">
    <property type="entry name" value="REC"/>
    <property type="match status" value="3"/>
</dbReference>
<keyword evidence="8" id="KW-1185">Reference proteome</keyword>
<evidence type="ECO:0000259" key="6">
    <source>
        <dbReference type="PROSITE" id="PS50110"/>
    </source>
</evidence>
<dbReference type="InterPro" id="IPR036890">
    <property type="entry name" value="HATPase_C_sf"/>
</dbReference>
<dbReference type="PRINTS" id="PR00344">
    <property type="entry name" value="BCTRLSENSOR"/>
</dbReference>
<evidence type="ECO:0000313" key="7">
    <source>
        <dbReference type="EMBL" id="SMP66043.1"/>
    </source>
</evidence>
<dbReference type="InterPro" id="IPR001789">
    <property type="entry name" value="Sig_transdc_resp-reg_receiver"/>
</dbReference>
<dbReference type="InterPro" id="IPR050595">
    <property type="entry name" value="Bact_response_regulator"/>
</dbReference>
<evidence type="ECO:0000256" key="1">
    <source>
        <dbReference type="ARBA" id="ARBA00000085"/>
    </source>
</evidence>
<evidence type="ECO:0000256" key="3">
    <source>
        <dbReference type="ARBA" id="ARBA00022553"/>
    </source>
</evidence>
<feature type="modified residue" description="4-aspartylphosphate" evidence="4">
    <location>
        <position position="60"/>
    </location>
</feature>
<protein>
    <recommendedName>
        <fullName evidence="2">histidine kinase</fullName>
        <ecNumber evidence="2">2.7.13.3</ecNumber>
    </recommendedName>
</protein>
<proteinExistence type="predicted"/>
<gene>
    <name evidence="7" type="ORF">SAMN06295970_111105</name>
</gene>
<dbReference type="PANTHER" id="PTHR44591">
    <property type="entry name" value="STRESS RESPONSE REGULATOR PROTEIN 1"/>
    <property type="match status" value="1"/>
</dbReference>
<feature type="domain" description="Response regulatory" evidence="6">
    <location>
        <begin position="10"/>
        <end position="127"/>
    </location>
</feature>
<dbReference type="CDD" id="cd00082">
    <property type="entry name" value="HisKA"/>
    <property type="match status" value="1"/>
</dbReference>
<dbReference type="SUPFAM" id="SSF47384">
    <property type="entry name" value="Homodimeric domain of signal transducing histidine kinase"/>
    <property type="match status" value="1"/>
</dbReference>
<feature type="domain" description="Response regulatory" evidence="6">
    <location>
        <begin position="561"/>
        <end position="671"/>
    </location>
</feature>
<reference evidence="7 8" key="1">
    <citation type="submission" date="2017-05" db="EMBL/GenBank/DDBJ databases">
        <authorList>
            <person name="Varghese N."/>
            <person name="Submissions S."/>
        </authorList>
    </citation>
    <scope>NUCLEOTIDE SEQUENCE [LARGE SCALE GENOMIC DNA]</scope>
    <source>
        <strain evidence="7 8">DSM 26001</strain>
    </source>
</reference>
<dbReference type="Pfam" id="PF00072">
    <property type="entry name" value="Response_reg"/>
    <property type="match status" value="3"/>
</dbReference>
<dbReference type="Pfam" id="PF02518">
    <property type="entry name" value="HATPase_c"/>
    <property type="match status" value="1"/>
</dbReference>
<keyword evidence="3 4" id="KW-0597">Phosphoprotein</keyword>
<dbReference type="InterPro" id="IPR004358">
    <property type="entry name" value="Sig_transdc_His_kin-like_C"/>
</dbReference>
<dbReference type="SUPFAM" id="SSF52172">
    <property type="entry name" value="CheY-like"/>
    <property type="match status" value="3"/>
</dbReference>
<accession>A0ABY1QF71</accession>
<evidence type="ECO:0000256" key="2">
    <source>
        <dbReference type="ARBA" id="ARBA00012438"/>
    </source>
</evidence>
<feature type="domain" description="Response regulatory" evidence="6">
    <location>
        <begin position="422"/>
        <end position="538"/>
    </location>
</feature>
<dbReference type="PROSITE" id="PS50109">
    <property type="entry name" value="HIS_KIN"/>
    <property type="match status" value="1"/>
</dbReference>
<dbReference type="SMART" id="SM00387">
    <property type="entry name" value="HATPase_c"/>
    <property type="match status" value="1"/>
</dbReference>
<sequence>MESDKNHLLRVLVVDDQEIAASLACDMLTAESDIDVSCLYDARMTVQKALGYRPSVILIDLCMPTMDGFSVIRALRALPETVNIPIILVSSQDAPEQKVRGFTAGANDYLVKWPARAELVARVRYHAQAYRARAERDEAYASLQTSQEQLLQRTRELELSQAALHQAQKLEAIGQLTGGVAHDFNNVLQIIGGNLQLLGQNLAITQADRGRVDVAMAAVERGANLATQLLAFARQQPLEPVVVPLDGILHNMHQMVRHTLGEGIEVHTGFADGLWNSLIDTSQFENVILNLALNARDAMGGRGQLTLVAENVELDQRYASAHPEVRPGQYIRVAVSDTGCGIPPELIERVFEPFFTTKLPGEGTGLGLSMAYGFVQQSGGHIALESTLGTGTTVSVYLPRSMEPVESQRAHQSANAAGGSERILAVEDDPALRATVVQMLEGLGYQVVEAGDAASALAIIENGESFDLLFTDVVMPGPLRSTELVDRARALLPGMGVLYTSGYAENAIVHGGRLDPGVTLLSKPYRREQLATKVRQILDRRPAAAAAASAPAAAREPAPQRLLLVEDNADLLDLTLMMLEELGHEATGVPTAEEALALLEKEAYAMLLTDITLPKMSGIELVALVRSRYPQMPVAIASGYGRSPELDGQDVSYLKKPYQLSDLQQIIRQGLRQTAPA</sequence>
<dbReference type="EC" id="2.7.13.3" evidence="2"/>
<feature type="modified residue" description="4-aspartylphosphate" evidence="4">
    <location>
        <position position="610"/>
    </location>
</feature>
<dbReference type="SUPFAM" id="SSF55874">
    <property type="entry name" value="ATPase domain of HSP90 chaperone/DNA topoisomerase II/histidine kinase"/>
    <property type="match status" value="1"/>
</dbReference>
<dbReference type="InterPro" id="IPR036097">
    <property type="entry name" value="HisK_dim/P_sf"/>
</dbReference>
<dbReference type="RefSeq" id="WP_283443136.1">
    <property type="nucleotide sequence ID" value="NZ_FXUL01000011.1"/>
</dbReference>
<dbReference type="EMBL" id="FXUL01000011">
    <property type="protein sequence ID" value="SMP66043.1"/>
    <property type="molecule type" value="Genomic_DNA"/>
</dbReference>
<dbReference type="Gene3D" id="3.40.50.2300">
    <property type="match status" value="3"/>
</dbReference>
<name>A0ABY1QF71_9BURK</name>
<dbReference type="PROSITE" id="PS50110">
    <property type="entry name" value="RESPONSE_REGULATORY"/>
    <property type="match status" value="3"/>
</dbReference>
<dbReference type="CDD" id="cd00156">
    <property type="entry name" value="REC"/>
    <property type="match status" value="1"/>
</dbReference>
<evidence type="ECO:0000259" key="5">
    <source>
        <dbReference type="PROSITE" id="PS50109"/>
    </source>
</evidence>
<feature type="modified residue" description="4-aspartylphosphate" evidence="4">
    <location>
        <position position="472"/>
    </location>
</feature>